<dbReference type="InterPro" id="IPR002110">
    <property type="entry name" value="Ankyrin_rpt"/>
</dbReference>
<dbReference type="PROSITE" id="PS50088">
    <property type="entry name" value="ANK_REPEAT"/>
    <property type="match status" value="1"/>
</dbReference>
<dbReference type="Pfam" id="PF00023">
    <property type="entry name" value="Ank"/>
    <property type="match status" value="1"/>
</dbReference>
<sequence length="148" mass="16972">MATATGLVFERIAGRFKLEHEEEISCSGATAVAALQDLEKQRQQRVRRAERSHVAGAKSKILAFLRKHGFKHSEENLNLNLPKRSVFGLVWTYPLHEAAKERDWQMVGFLLDFGADPACKDYRRCDLAGYLDQMRAPDRVWKFLRPDA</sequence>
<protein>
    <submittedName>
        <fullName evidence="2">Uncharacterized protein</fullName>
    </submittedName>
</protein>
<keyword evidence="1" id="KW-0040">ANK repeat</keyword>
<dbReference type="Proteomes" id="UP000186817">
    <property type="component" value="Unassembled WGS sequence"/>
</dbReference>
<keyword evidence="3" id="KW-1185">Reference proteome</keyword>
<dbReference type="SUPFAM" id="SSF48403">
    <property type="entry name" value="Ankyrin repeat"/>
    <property type="match status" value="1"/>
</dbReference>
<feature type="repeat" description="ANK" evidence="1">
    <location>
        <begin position="94"/>
        <end position="122"/>
    </location>
</feature>
<reference evidence="2 3" key="1">
    <citation type="submission" date="2016-02" db="EMBL/GenBank/DDBJ databases">
        <title>Genome analysis of coral dinoflagellate symbionts highlights evolutionary adaptations to a symbiotic lifestyle.</title>
        <authorList>
            <person name="Aranda M."/>
            <person name="Li Y."/>
            <person name="Liew Y.J."/>
            <person name="Baumgarten S."/>
            <person name="Simakov O."/>
            <person name="Wilson M."/>
            <person name="Piel J."/>
            <person name="Ashoor H."/>
            <person name="Bougouffa S."/>
            <person name="Bajic V.B."/>
            <person name="Ryu T."/>
            <person name="Ravasi T."/>
            <person name="Bayer T."/>
            <person name="Micklem G."/>
            <person name="Kim H."/>
            <person name="Bhak J."/>
            <person name="Lajeunesse T.C."/>
            <person name="Voolstra C.R."/>
        </authorList>
    </citation>
    <scope>NUCLEOTIDE SEQUENCE [LARGE SCALE GENOMIC DNA]</scope>
    <source>
        <strain evidence="2 3">CCMP2467</strain>
    </source>
</reference>
<dbReference type="AlphaFoldDB" id="A0A1Q9DV85"/>
<name>A0A1Q9DV85_SYMMI</name>
<dbReference type="InterPro" id="IPR036770">
    <property type="entry name" value="Ankyrin_rpt-contain_sf"/>
</dbReference>
<evidence type="ECO:0000256" key="1">
    <source>
        <dbReference type="PROSITE-ProRule" id="PRU00023"/>
    </source>
</evidence>
<dbReference type="EMBL" id="LSRX01000376">
    <property type="protein sequence ID" value="OLP99051.1"/>
    <property type="molecule type" value="Genomic_DNA"/>
</dbReference>
<proteinExistence type="predicted"/>
<evidence type="ECO:0000313" key="2">
    <source>
        <dbReference type="EMBL" id="OLP99051.1"/>
    </source>
</evidence>
<gene>
    <name evidence="2" type="ORF">AK812_SmicGene18435</name>
</gene>
<dbReference type="Gene3D" id="1.25.40.20">
    <property type="entry name" value="Ankyrin repeat-containing domain"/>
    <property type="match status" value="1"/>
</dbReference>
<organism evidence="2 3">
    <name type="scientific">Symbiodinium microadriaticum</name>
    <name type="common">Dinoflagellate</name>
    <name type="synonym">Zooxanthella microadriatica</name>
    <dbReference type="NCBI Taxonomy" id="2951"/>
    <lineage>
        <taxon>Eukaryota</taxon>
        <taxon>Sar</taxon>
        <taxon>Alveolata</taxon>
        <taxon>Dinophyceae</taxon>
        <taxon>Suessiales</taxon>
        <taxon>Symbiodiniaceae</taxon>
        <taxon>Symbiodinium</taxon>
    </lineage>
</organism>
<evidence type="ECO:0000313" key="3">
    <source>
        <dbReference type="Proteomes" id="UP000186817"/>
    </source>
</evidence>
<accession>A0A1Q9DV85</accession>
<dbReference type="OrthoDB" id="431270at2759"/>
<comment type="caution">
    <text evidence="2">The sequence shown here is derived from an EMBL/GenBank/DDBJ whole genome shotgun (WGS) entry which is preliminary data.</text>
</comment>